<accession>A0A9P7ZJQ3</accession>
<dbReference type="Proteomes" id="UP000887229">
    <property type="component" value="Unassembled WGS sequence"/>
</dbReference>
<dbReference type="AlphaFoldDB" id="A0A9P7ZJQ3"/>
<organism evidence="1 2">
    <name type="scientific">Emericellopsis atlantica</name>
    <dbReference type="NCBI Taxonomy" id="2614577"/>
    <lineage>
        <taxon>Eukaryota</taxon>
        <taxon>Fungi</taxon>
        <taxon>Dikarya</taxon>
        <taxon>Ascomycota</taxon>
        <taxon>Pezizomycotina</taxon>
        <taxon>Sordariomycetes</taxon>
        <taxon>Hypocreomycetidae</taxon>
        <taxon>Hypocreales</taxon>
        <taxon>Bionectriaceae</taxon>
        <taxon>Emericellopsis</taxon>
    </lineage>
</organism>
<proteinExistence type="predicted"/>
<comment type="caution">
    <text evidence="1">The sequence shown here is derived from an EMBL/GenBank/DDBJ whole genome shotgun (WGS) entry which is preliminary data.</text>
</comment>
<evidence type="ECO:0000313" key="1">
    <source>
        <dbReference type="EMBL" id="KAG9252997.1"/>
    </source>
</evidence>
<protein>
    <submittedName>
        <fullName evidence="1">Uncharacterized protein</fullName>
    </submittedName>
</protein>
<reference evidence="1" key="1">
    <citation type="journal article" date="2021" name="IMA Fungus">
        <title>Genomic characterization of three marine fungi, including Emericellopsis atlantica sp. nov. with signatures of a generalist lifestyle and marine biomass degradation.</title>
        <authorList>
            <person name="Hagestad O.C."/>
            <person name="Hou L."/>
            <person name="Andersen J.H."/>
            <person name="Hansen E.H."/>
            <person name="Altermark B."/>
            <person name="Li C."/>
            <person name="Kuhnert E."/>
            <person name="Cox R.J."/>
            <person name="Crous P.W."/>
            <person name="Spatafora J.W."/>
            <person name="Lail K."/>
            <person name="Amirebrahimi M."/>
            <person name="Lipzen A."/>
            <person name="Pangilinan J."/>
            <person name="Andreopoulos W."/>
            <person name="Hayes R.D."/>
            <person name="Ng V."/>
            <person name="Grigoriev I.V."/>
            <person name="Jackson S.A."/>
            <person name="Sutton T.D.S."/>
            <person name="Dobson A.D.W."/>
            <person name="Rama T."/>
        </authorList>
    </citation>
    <scope>NUCLEOTIDE SEQUENCE</scope>
    <source>
        <strain evidence="1">TS7</strain>
    </source>
</reference>
<evidence type="ECO:0000313" key="2">
    <source>
        <dbReference type="Proteomes" id="UP000887229"/>
    </source>
</evidence>
<sequence length="79" mass="8223">MPKGRRVVVARIVVRGAVARPSCGLLRPLAFSMPPTLLLNSSRSPADLTLRSFLGRGCSRPVAVAPARGRSEGSAAIIG</sequence>
<dbReference type="EMBL" id="MU251259">
    <property type="protein sequence ID" value="KAG9252997.1"/>
    <property type="molecule type" value="Genomic_DNA"/>
</dbReference>
<dbReference type="GeneID" id="70294631"/>
<dbReference type="RefSeq" id="XP_046116921.1">
    <property type="nucleotide sequence ID" value="XM_046263728.1"/>
</dbReference>
<keyword evidence="2" id="KW-1185">Reference proteome</keyword>
<name>A0A9P7ZJQ3_9HYPO</name>
<gene>
    <name evidence="1" type="ORF">F5Z01DRAFT_658950</name>
</gene>